<dbReference type="EMBL" id="JRHC01000008">
    <property type="protein sequence ID" value="KJF41787.1"/>
    <property type="molecule type" value="Genomic_DNA"/>
</dbReference>
<keyword evidence="3" id="KW-1185">Reference proteome</keyword>
<evidence type="ECO:0000256" key="1">
    <source>
        <dbReference type="SAM" id="Phobius"/>
    </source>
</evidence>
<reference evidence="2 3" key="1">
    <citation type="submission" date="2014-09" db="EMBL/GenBank/DDBJ databases">
        <title>Draft Genome Sequence of Draconibacterium sp. JN14CK-3.</title>
        <authorList>
            <person name="Dong C."/>
            <person name="Lai Q."/>
            <person name="Shao Z."/>
        </authorList>
    </citation>
    <scope>NUCLEOTIDE SEQUENCE [LARGE SCALE GENOMIC DNA]</scope>
    <source>
        <strain evidence="2 3">JN14CK-3</strain>
    </source>
</reference>
<proteinExistence type="predicted"/>
<comment type="caution">
    <text evidence="2">The sequence shown here is derived from an EMBL/GenBank/DDBJ whole genome shotgun (WGS) entry which is preliminary data.</text>
</comment>
<evidence type="ECO:0000313" key="3">
    <source>
        <dbReference type="Proteomes" id="UP000032544"/>
    </source>
</evidence>
<feature type="transmembrane region" description="Helical" evidence="1">
    <location>
        <begin position="52"/>
        <end position="70"/>
    </location>
</feature>
<protein>
    <submittedName>
        <fullName evidence="2">Uncharacterized protein</fullName>
    </submittedName>
</protein>
<keyword evidence="1" id="KW-0472">Membrane</keyword>
<evidence type="ECO:0000313" key="2">
    <source>
        <dbReference type="EMBL" id="KJF41787.1"/>
    </source>
</evidence>
<name>A0A0D8J4G7_9BACT</name>
<dbReference type="AlphaFoldDB" id="A0A0D8J4G7"/>
<dbReference type="RefSeq" id="WP_045033462.1">
    <property type="nucleotide sequence ID" value="NZ_JRHC01000008.1"/>
</dbReference>
<feature type="transmembrane region" description="Helical" evidence="1">
    <location>
        <begin position="131"/>
        <end position="149"/>
    </location>
</feature>
<sequence length="203" mass="23483">MNFEALSKKYKELKSPTKNTDGFLGNEEQNTSFLNILQTQEADAKRKYKRMYILYAIGAVGYLGIFIINTDPDLTIRNRIAGTCFIIAFVILSVLSRKRFSEIKRSSFLDSQKQFLQNARKSYLFWNKQQIWLVPVLLFVNAGATFSVSNHFGNLNILTGVFLFQAAFWCLLGIGFYMGKREWTKKKEAILKKIEAMLLEFEQ</sequence>
<gene>
    <name evidence="2" type="ORF">LH29_22855</name>
</gene>
<keyword evidence="1" id="KW-0812">Transmembrane</keyword>
<feature type="transmembrane region" description="Helical" evidence="1">
    <location>
        <begin position="155"/>
        <end position="177"/>
    </location>
</feature>
<keyword evidence="1" id="KW-1133">Transmembrane helix</keyword>
<organism evidence="2 3">
    <name type="scientific">Draconibacterium sediminis</name>
    <dbReference type="NCBI Taxonomy" id="1544798"/>
    <lineage>
        <taxon>Bacteria</taxon>
        <taxon>Pseudomonadati</taxon>
        <taxon>Bacteroidota</taxon>
        <taxon>Bacteroidia</taxon>
        <taxon>Marinilabiliales</taxon>
        <taxon>Prolixibacteraceae</taxon>
        <taxon>Draconibacterium</taxon>
    </lineage>
</organism>
<accession>A0A0D8J4G7</accession>
<feature type="transmembrane region" description="Helical" evidence="1">
    <location>
        <begin position="76"/>
        <end position="95"/>
    </location>
</feature>
<dbReference type="Proteomes" id="UP000032544">
    <property type="component" value="Unassembled WGS sequence"/>
</dbReference>
<dbReference type="STRING" id="1544798.LH29_22855"/>